<dbReference type="Gene3D" id="2.170.130.10">
    <property type="entry name" value="TonB-dependent receptor, plug domain"/>
    <property type="match status" value="1"/>
</dbReference>
<dbReference type="InterPro" id="IPR036942">
    <property type="entry name" value="Beta-barrel_TonB_sf"/>
</dbReference>
<dbReference type="InterPro" id="IPR023997">
    <property type="entry name" value="TonB-dep_OMP_SusC/RagA_CS"/>
</dbReference>
<evidence type="ECO:0000256" key="3">
    <source>
        <dbReference type="ARBA" id="ARBA00022452"/>
    </source>
</evidence>
<dbReference type="NCBIfam" id="TIGR04056">
    <property type="entry name" value="OMP_RagA_SusC"/>
    <property type="match status" value="1"/>
</dbReference>
<feature type="chain" id="PRO_5046309098" evidence="8">
    <location>
        <begin position="29"/>
        <end position="1118"/>
    </location>
</feature>
<evidence type="ECO:0000259" key="9">
    <source>
        <dbReference type="Pfam" id="PF07715"/>
    </source>
</evidence>
<comment type="subcellular location">
    <subcellularLocation>
        <location evidence="1 7">Cell outer membrane</location>
        <topology evidence="1 7">Multi-pass membrane protein</topology>
    </subcellularLocation>
</comment>
<dbReference type="RefSeq" id="WP_209142498.1">
    <property type="nucleotide sequence ID" value="NZ_JAGHKP010000001.1"/>
</dbReference>
<sequence>MNLIQSIPSLWRLLLAAFIIFLPQLAGAQTTITGKITDSTGRAIEFASVQVKGTTKGAFTGAEGSFSIAAPSNAVLVFSSMGFVSKEVPVNGQSVINVQLASSNRTLEDVVVVGYMQQSRTKTSASISKLNADELKNTSNPNPVQAMQGKIAGVSLPISSGQPGAGAANIIIRGGTKLNVYGSGQGTSGGNVSSVDRGSNVLFVIDGVFRNSMNDVNPDNIESIQVMKDAASTAIYGARGANGVVVIKTKSGKFGSKMNLSINHRTTWETKARDYKYLNATDYLRLARTTVQNTDDLLKKDNLLNNGGFSAGTRVYTEPGQYGKNVNLTALYDNIVAVEGQAYVDNLLANGWMVMDDPINPGTKLLYADNHYQDLLWNTGLTNNTNVAVNGGTDKANYNVSLGYTDQAGIFIGTKYKRYDVLGNFGFQAAENFKIDASINYQNVLPNYVENFTNELTRGTRLTPLIRIMKDDGNPAVGELYSARNRLHTIKYDDVRSSTERLVSRLAGDWTITKGLHYRPSISYLLQDYRYMFMRKKTPADEVQPSTQRQKSEKTDNYRQLMIDQVLQYDFSFQNRHNFTVLGGFNFTKENNSKINIGSQRAANDYIYTIEEPPMTSIEGKPVTNVTDFGTELIEERSASFFGQVNYDYKSKYILGATLRYDGFSNFAPGNKYAYFPSVSAAWNIHREKFWNVKPVSSLKLRASWGVAGDNSLLLTDTYGGYSGVNYALGSGIVRSNLSNPDLKWESTRSMDVAIEAGFFENRINVTVDWYNKLTRDRLASMPLPSEAPFPSIVYNNGSLQNSGWEVEIGGTVLKKGDFTWNTNFSFAYNKQLIKELPDNGREKNRQNGAPVWDPVQGKEVEAGGYAEGERPFGLWAYKVEGVFATNEEAEKWNQSHKDMMSSPEGQKVGKRAGDFIFADLNEDGLIDTKDLVFMGYRTPDKIGGWQNSFSYKGISLRVSLDYAMGHMISNGALARSLGQGRAFNEGAPEQALGPDIWQKSGDAGKKYARFSFADYDFGQRNYLRNTPLGVNNSYSSDVSAMIEKGDFLALREITLSYDLPAVWMRKIGSSGMNVFASVFNVGYLTKYTGINPENYTGFDAIGYPRPRQFSLGATLRF</sequence>
<comment type="similarity">
    <text evidence="7">Belongs to the TonB-dependent receptor family.</text>
</comment>
<dbReference type="InterPro" id="IPR012910">
    <property type="entry name" value="Plug_dom"/>
</dbReference>
<keyword evidence="6 7" id="KW-0998">Cell outer membrane</keyword>
<gene>
    <name evidence="10" type="ORF">J7I43_01415</name>
</gene>
<keyword evidence="8" id="KW-0732">Signal</keyword>
<dbReference type="SUPFAM" id="SSF56935">
    <property type="entry name" value="Porins"/>
    <property type="match status" value="1"/>
</dbReference>
<dbReference type="EMBL" id="JAGHKP010000001">
    <property type="protein sequence ID" value="MBO9150850.1"/>
    <property type="molecule type" value="Genomic_DNA"/>
</dbReference>
<dbReference type="InterPro" id="IPR037066">
    <property type="entry name" value="Plug_dom_sf"/>
</dbReference>
<reference evidence="11" key="1">
    <citation type="submission" date="2021-03" db="EMBL/GenBank/DDBJ databases">
        <title>Assistant Professor.</title>
        <authorList>
            <person name="Huq M.A."/>
        </authorList>
    </citation>
    <scope>NUCLEOTIDE SEQUENCE [LARGE SCALE GENOMIC DNA]</scope>
    <source>
        <strain evidence="11">MAH-28</strain>
    </source>
</reference>
<evidence type="ECO:0000256" key="4">
    <source>
        <dbReference type="ARBA" id="ARBA00022692"/>
    </source>
</evidence>
<dbReference type="InterPro" id="IPR008969">
    <property type="entry name" value="CarboxyPept-like_regulatory"/>
</dbReference>
<evidence type="ECO:0000256" key="2">
    <source>
        <dbReference type="ARBA" id="ARBA00022448"/>
    </source>
</evidence>
<dbReference type="PROSITE" id="PS50890">
    <property type="entry name" value="PUA"/>
    <property type="match status" value="1"/>
</dbReference>
<dbReference type="Proteomes" id="UP000679126">
    <property type="component" value="Unassembled WGS sequence"/>
</dbReference>
<name>A0ABS3Y8N5_9BACT</name>
<dbReference type="Pfam" id="PF07715">
    <property type="entry name" value="Plug"/>
    <property type="match status" value="1"/>
</dbReference>
<keyword evidence="5 7" id="KW-0472">Membrane</keyword>
<dbReference type="Gene3D" id="2.40.170.20">
    <property type="entry name" value="TonB-dependent receptor, beta-barrel domain"/>
    <property type="match status" value="1"/>
</dbReference>
<evidence type="ECO:0000256" key="1">
    <source>
        <dbReference type="ARBA" id="ARBA00004571"/>
    </source>
</evidence>
<dbReference type="PROSITE" id="PS00018">
    <property type="entry name" value="EF_HAND_1"/>
    <property type="match status" value="1"/>
</dbReference>
<dbReference type="SUPFAM" id="SSF49464">
    <property type="entry name" value="Carboxypeptidase regulatory domain-like"/>
    <property type="match status" value="1"/>
</dbReference>
<dbReference type="Pfam" id="PF13715">
    <property type="entry name" value="CarbopepD_reg_2"/>
    <property type="match status" value="1"/>
</dbReference>
<organism evidence="10 11">
    <name type="scientific">Chitinophaga chungangae</name>
    <dbReference type="NCBI Taxonomy" id="2821488"/>
    <lineage>
        <taxon>Bacteria</taxon>
        <taxon>Pseudomonadati</taxon>
        <taxon>Bacteroidota</taxon>
        <taxon>Chitinophagia</taxon>
        <taxon>Chitinophagales</taxon>
        <taxon>Chitinophagaceae</taxon>
        <taxon>Chitinophaga</taxon>
    </lineage>
</organism>
<evidence type="ECO:0000256" key="5">
    <source>
        <dbReference type="ARBA" id="ARBA00023136"/>
    </source>
</evidence>
<dbReference type="Gene3D" id="2.60.40.1120">
    <property type="entry name" value="Carboxypeptidase-like, regulatory domain"/>
    <property type="match status" value="1"/>
</dbReference>
<protein>
    <submittedName>
        <fullName evidence="10">SusC/RagA family TonB-linked outer membrane protein</fullName>
    </submittedName>
</protein>
<evidence type="ECO:0000313" key="10">
    <source>
        <dbReference type="EMBL" id="MBO9150850.1"/>
    </source>
</evidence>
<feature type="domain" description="TonB-dependent receptor plug" evidence="9">
    <location>
        <begin position="121"/>
        <end position="244"/>
    </location>
</feature>
<evidence type="ECO:0000256" key="6">
    <source>
        <dbReference type="ARBA" id="ARBA00023237"/>
    </source>
</evidence>
<proteinExistence type="inferred from homology"/>
<keyword evidence="3 7" id="KW-1134">Transmembrane beta strand</keyword>
<accession>A0ABS3Y8N5</accession>
<dbReference type="PROSITE" id="PS52016">
    <property type="entry name" value="TONB_DEPENDENT_REC_3"/>
    <property type="match status" value="1"/>
</dbReference>
<dbReference type="InterPro" id="IPR018247">
    <property type="entry name" value="EF_Hand_1_Ca_BS"/>
</dbReference>
<feature type="signal peptide" evidence="8">
    <location>
        <begin position="1"/>
        <end position="28"/>
    </location>
</feature>
<comment type="caution">
    <text evidence="10">The sequence shown here is derived from an EMBL/GenBank/DDBJ whole genome shotgun (WGS) entry which is preliminary data.</text>
</comment>
<keyword evidence="2 7" id="KW-0813">Transport</keyword>
<evidence type="ECO:0000313" key="11">
    <source>
        <dbReference type="Proteomes" id="UP000679126"/>
    </source>
</evidence>
<dbReference type="InterPro" id="IPR039426">
    <property type="entry name" value="TonB-dep_rcpt-like"/>
</dbReference>
<evidence type="ECO:0000256" key="7">
    <source>
        <dbReference type="PROSITE-ProRule" id="PRU01360"/>
    </source>
</evidence>
<dbReference type="InterPro" id="IPR023996">
    <property type="entry name" value="TonB-dep_OMP_SusC/RagA"/>
</dbReference>
<keyword evidence="11" id="KW-1185">Reference proteome</keyword>
<dbReference type="NCBIfam" id="TIGR04057">
    <property type="entry name" value="SusC_RagA_signa"/>
    <property type="match status" value="1"/>
</dbReference>
<evidence type="ECO:0000256" key="8">
    <source>
        <dbReference type="SAM" id="SignalP"/>
    </source>
</evidence>
<keyword evidence="4 7" id="KW-0812">Transmembrane</keyword>